<dbReference type="InterPro" id="IPR001387">
    <property type="entry name" value="Cro/C1-type_HTH"/>
</dbReference>
<reference evidence="2 3" key="1">
    <citation type="submission" date="2015-07" db="EMBL/GenBank/DDBJ databases">
        <title>Whole genome sequencing of Bosea vaviloviae isolated from cave pool.</title>
        <authorList>
            <person name="Tan N.E.H."/>
            <person name="Lee Y.P."/>
            <person name="Gan H.M."/>
            <person name="Barton H."/>
            <person name="Savka M.A."/>
        </authorList>
    </citation>
    <scope>NUCLEOTIDE SEQUENCE [LARGE SCALE GENOMIC DNA]</scope>
    <source>
        <strain evidence="2 3">SD260</strain>
    </source>
</reference>
<dbReference type="AlphaFoldDB" id="A0A0N0MBF7"/>
<dbReference type="PROSITE" id="PS50943">
    <property type="entry name" value="HTH_CROC1"/>
    <property type="match status" value="1"/>
</dbReference>
<sequence length="137" mass="15010">MLKKVPNPIDRHVGSRVRMRRMLAGVSQEKLGDALGLTFQQVQKYEKGSNRISASRLQQIAKMLDVPVSFFFDGAPTGDMPTGGFSDAASSAYVSDFMSSSEGVQLTKAFVRIKSPKVRRRIVDLVESLAEEDTGNA</sequence>
<accession>A0A0N0MBF7</accession>
<dbReference type="Gene3D" id="1.10.260.40">
    <property type="entry name" value="lambda repressor-like DNA-binding domains"/>
    <property type="match status" value="1"/>
</dbReference>
<evidence type="ECO:0000313" key="3">
    <source>
        <dbReference type="Proteomes" id="UP000037822"/>
    </source>
</evidence>
<protein>
    <submittedName>
        <fullName evidence="2">Cro/Cl family transcriptional regulator</fullName>
    </submittedName>
</protein>
<comment type="caution">
    <text evidence="2">The sequence shown here is derived from an EMBL/GenBank/DDBJ whole genome shotgun (WGS) entry which is preliminary data.</text>
</comment>
<dbReference type="RefSeq" id="WP_054209211.1">
    <property type="nucleotide sequence ID" value="NZ_LGSZ01000037.1"/>
</dbReference>
<dbReference type="EMBL" id="LGSZ01000037">
    <property type="protein sequence ID" value="KPH80848.1"/>
    <property type="molecule type" value="Genomic_DNA"/>
</dbReference>
<dbReference type="InterPro" id="IPR010982">
    <property type="entry name" value="Lambda_DNA-bd_dom_sf"/>
</dbReference>
<dbReference type="InterPro" id="IPR052345">
    <property type="entry name" value="Rad_response_metalloprotease"/>
</dbReference>
<dbReference type="Pfam" id="PF01381">
    <property type="entry name" value="HTH_3"/>
    <property type="match status" value="1"/>
</dbReference>
<dbReference type="CDD" id="cd00093">
    <property type="entry name" value="HTH_XRE"/>
    <property type="match status" value="1"/>
</dbReference>
<proteinExistence type="predicted"/>
<dbReference type="SMART" id="SM00530">
    <property type="entry name" value="HTH_XRE"/>
    <property type="match status" value="1"/>
</dbReference>
<dbReference type="OrthoDB" id="9797172at2"/>
<evidence type="ECO:0000313" key="2">
    <source>
        <dbReference type="EMBL" id="KPH80848.1"/>
    </source>
</evidence>
<gene>
    <name evidence="2" type="ORF">AE618_11560</name>
</gene>
<dbReference type="PANTHER" id="PTHR43236:SF1">
    <property type="entry name" value="BLL7220 PROTEIN"/>
    <property type="match status" value="1"/>
</dbReference>
<organism evidence="2 3">
    <name type="scientific">Bosea vaviloviae</name>
    <dbReference type="NCBI Taxonomy" id="1526658"/>
    <lineage>
        <taxon>Bacteria</taxon>
        <taxon>Pseudomonadati</taxon>
        <taxon>Pseudomonadota</taxon>
        <taxon>Alphaproteobacteria</taxon>
        <taxon>Hyphomicrobiales</taxon>
        <taxon>Boseaceae</taxon>
        <taxon>Bosea</taxon>
    </lineage>
</organism>
<dbReference type="PANTHER" id="PTHR43236">
    <property type="entry name" value="ANTITOXIN HIGA1"/>
    <property type="match status" value="1"/>
</dbReference>
<dbReference type="GO" id="GO:0003677">
    <property type="term" value="F:DNA binding"/>
    <property type="evidence" value="ECO:0007669"/>
    <property type="project" value="InterPro"/>
</dbReference>
<feature type="domain" description="HTH cro/C1-type" evidence="1">
    <location>
        <begin position="17"/>
        <end position="71"/>
    </location>
</feature>
<keyword evidence="3" id="KW-1185">Reference proteome</keyword>
<name>A0A0N0MBF7_9HYPH</name>
<evidence type="ECO:0000259" key="1">
    <source>
        <dbReference type="PROSITE" id="PS50943"/>
    </source>
</evidence>
<dbReference type="PATRIC" id="fig|1526658.3.peg.2623"/>
<dbReference type="Proteomes" id="UP000037822">
    <property type="component" value="Unassembled WGS sequence"/>
</dbReference>
<dbReference type="SUPFAM" id="SSF47413">
    <property type="entry name" value="lambda repressor-like DNA-binding domains"/>
    <property type="match status" value="1"/>
</dbReference>